<accession>A0A6N6RJX0</accession>
<dbReference type="InterPro" id="IPR007016">
    <property type="entry name" value="O-antigen_ligase-rel_domated"/>
</dbReference>
<dbReference type="Proteomes" id="UP000468650">
    <property type="component" value="Unassembled WGS sequence"/>
</dbReference>
<evidence type="ECO:0000256" key="1">
    <source>
        <dbReference type="ARBA" id="ARBA00004141"/>
    </source>
</evidence>
<feature type="transmembrane region" description="Helical" evidence="5">
    <location>
        <begin position="341"/>
        <end position="357"/>
    </location>
</feature>
<dbReference type="RefSeq" id="WP_151666698.1">
    <property type="nucleotide sequence ID" value="NZ_WBVO01000002.1"/>
</dbReference>
<dbReference type="Pfam" id="PF04932">
    <property type="entry name" value="Wzy_C"/>
    <property type="match status" value="1"/>
</dbReference>
<proteinExistence type="predicted"/>
<evidence type="ECO:0000256" key="3">
    <source>
        <dbReference type="ARBA" id="ARBA00022989"/>
    </source>
</evidence>
<keyword evidence="3 5" id="KW-1133">Transmembrane helix</keyword>
<feature type="transmembrane region" description="Helical" evidence="5">
    <location>
        <begin position="310"/>
        <end position="334"/>
    </location>
</feature>
<dbReference type="EMBL" id="WBVO01000002">
    <property type="protein sequence ID" value="KAB2814030.1"/>
    <property type="molecule type" value="Genomic_DNA"/>
</dbReference>
<reference evidence="7 8" key="1">
    <citation type="submission" date="2019-09" db="EMBL/GenBank/DDBJ databases">
        <title>Genomes of family Cryomorphaceae.</title>
        <authorList>
            <person name="Bowman J.P."/>
        </authorList>
    </citation>
    <scope>NUCLEOTIDE SEQUENCE [LARGE SCALE GENOMIC DNA]</scope>
    <source>
        <strain evidence="7 8">LMG 25704</strain>
    </source>
</reference>
<protein>
    <submittedName>
        <fullName evidence="7">O-antigen ligase family protein</fullName>
    </submittedName>
</protein>
<keyword evidence="7" id="KW-0436">Ligase</keyword>
<gene>
    <name evidence="7" type="ORF">F8C67_04945</name>
</gene>
<dbReference type="GO" id="GO:0016020">
    <property type="term" value="C:membrane"/>
    <property type="evidence" value="ECO:0007669"/>
    <property type="project" value="UniProtKB-SubCell"/>
</dbReference>
<feature type="transmembrane region" description="Helical" evidence="5">
    <location>
        <begin position="192"/>
        <end position="208"/>
    </location>
</feature>
<keyword evidence="8" id="KW-1185">Reference proteome</keyword>
<evidence type="ECO:0000313" key="8">
    <source>
        <dbReference type="Proteomes" id="UP000468650"/>
    </source>
</evidence>
<name>A0A6N6RJX0_9FLAO</name>
<feature type="transmembrane region" description="Helical" evidence="5">
    <location>
        <begin position="144"/>
        <end position="162"/>
    </location>
</feature>
<dbReference type="PANTHER" id="PTHR37422:SF23">
    <property type="entry name" value="TEICHURONIC ACID BIOSYNTHESIS PROTEIN TUAE"/>
    <property type="match status" value="1"/>
</dbReference>
<dbReference type="PANTHER" id="PTHR37422">
    <property type="entry name" value="TEICHURONIC ACID BIOSYNTHESIS PROTEIN TUAE"/>
    <property type="match status" value="1"/>
</dbReference>
<evidence type="ECO:0000256" key="4">
    <source>
        <dbReference type="ARBA" id="ARBA00023136"/>
    </source>
</evidence>
<feature type="transmembrane region" description="Helical" evidence="5">
    <location>
        <begin position="215"/>
        <end position="234"/>
    </location>
</feature>
<keyword evidence="4 5" id="KW-0472">Membrane</keyword>
<evidence type="ECO:0000313" key="7">
    <source>
        <dbReference type="EMBL" id="KAB2814030.1"/>
    </source>
</evidence>
<dbReference type="OrthoDB" id="1093278at2"/>
<comment type="subcellular location">
    <subcellularLocation>
        <location evidence="1">Membrane</location>
        <topology evidence="1">Multi-pass membrane protein</topology>
    </subcellularLocation>
</comment>
<feature type="transmembrane region" description="Helical" evidence="5">
    <location>
        <begin position="49"/>
        <end position="67"/>
    </location>
</feature>
<dbReference type="GO" id="GO:0016874">
    <property type="term" value="F:ligase activity"/>
    <property type="evidence" value="ECO:0007669"/>
    <property type="project" value="UniProtKB-KW"/>
</dbReference>
<comment type="caution">
    <text evidence="7">The sequence shown here is derived from an EMBL/GenBank/DDBJ whole genome shotgun (WGS) entry which is preliminary data.</text>
</comment>
<keyword evidence="2 5" id="KW-0812">Transmembrane</keyword>
<dbReference type="AlphaFoldDB" id="A0A6N6RJX0"/>
<evidence type="ECO:0000256" key="5">
    <source>
        <dbReference type="SAM" id="Phobius"/>
    </source>
</evidence>
<feature type="transmembrane region" description="Helical" evidence="5">
    <location>
        <begin position="6"/>
        <end position="37"/>
    </location>
</feature>
<dbReference type="InterPro" id="IPR051533">
    <property type="entry name" value="WaaL-like"/>
</dbReference>
<feature type="domain" description="O-antigen ligase-related" evidence="6">
    <location>
        <begin position="175"/>
        <end position="325"/>
    </location>
</feature>
<sequence length="384" mass="42889">MARALRYIFAFTLIVSVVWPTGAAIGMGLSTAMSILLLIFQKVKLNVRLLWPFLGYFVLLLSSILWSSDAQSATRGVEVQLSFLLLPFIANVLSATGYSRADLYVDLRLTLLVSFVFMGVDAYNAMAESSFIESIAGSQLSLPFVHRAYFMNYIVLAIFIWLSSESKHGVLDWVLIASMVLMLWVLQGRMNILAFAAATCLGGFAAVVKKSRRFLFGSLASLVLLMVFYVADFIPTRFDEDVAKEVQTSDDGVPQSNSRFFLWEMGASVWGDNLLLGVGVGDVQQELNNQYEEVGYEFALIRSYNCHNQYLQTAVTIGILGLLFMISIFLLPLASAIKNRDILLLCWVVYIGLAILTESYFVRFHGAFFISGITSLLWFTTRRA</sequence>
<evidence type="ECO:0000259" key="6">
    <source>
        <dbReference type="Pfam" id="PF04932"/>
    </source>
</evidence>
<feature type="transmembrane region" description="Helical" evidence="5">
    <location>
        <begin position="169"/>
        <end position="186"/>
    </location>
</feature>
<evidence type="ECO:0000256" key="2">
    <source>
        <dbReference type="ARBA" id="ARBA00022692"/>
    </source>
</evidence>
<feature type="transmembrane region" description="Helical" evidence="5">
    <location>
        <begin position="79"/>
        <end position="98"/>
    </location>
</feature>
<organism evidence="7 8">
    <name type="scientific">Phaeocystidibacter luteus</name>
    <dbReference type="NCBI Taxonomy" id="911197"/>
    <lineage>
        <taxon>Bacteria</taxon>
        <taxon>Pseudomonadati</taxon>
        <taxon>Bacteroidota</taxon>
        <taxon>Flavobacteriia</taxon>
        <taxon>Flavobacteriales</taxon>
        <taxon>Phaeocystidibacteraceae</taxon>
        <taxon>Phaeocystidibacter</taxon>
    </lineage>
</organism>